<dbReference type="CDD" id="cd13539">
    <property type="entry name" value="PBP2_AvModA"/>
    <property type="match status" value="1"/>
</dbReference>
<dbReference type="SUPFAM" id="SSF53850">
    <property type="entry name" value="Periplasmic binding protein-like II"/>
    <property type="match status" value="1"/>
</dbReference>
<feature type="chain" id="PRO_5043728376" evidence="5">
    <location>
        <begin position="23"/>
        <end position="252"/>
    </location>
</feature>
<keyword evidence="3 5" id="KW-0732">Signal</keyword>
<dbReference type="InterPro" id="IPR050682">
    <property type="entry name" value="ModA/WtpA"/>
</dbReference>
<comment type="similarity">
    <text evidence="1">Belongs to the bacterial solute-binding protein ModA family.</text>
</comment>
<dbReference type="AlphaFoldDB" id="A0AAU8A1R8"/>
<dbReference type="Gene3D" id="3.40.190.10">
    <property type="entry name" value="Periplasmic binding protein-like II"/>
    <property type="match status" value="2"/>
</dbReference>
<evidence type="ECO:0000256" key="1">
    <source>
        <dbReference type="ARBA" id="ARBA00009175"/>
    </source>
</evidence>
<dbReference type="NCBIfam" id="TIGR01256">
    <property type="entry name" value="modA"/>
    <property type="match status" value="1"/>
</dbReference>
<dbReference type="RefSeq" id="WP_353438565.1">
    <property type="nucleotide sequence ID" value="NZ_CP099959.1"/>
</dbReference>
<organism evidence="6">
    <name type="scientific">Polynucleobacter sp. UK-FUSCHL-C3</name>
    <dbReference type="NCBI Taxonomy" id="2955208"/>
    <lineage>
        <taxon>Bacteria</taxon>
        <taxon>Pseudomonadati</taxon>
        <taxon>Pseudomonadota</taxon>
        <taxon>Betaproteobacteria</taxon>
        <taxon>Burkholderiales</taxon>
        <taxon>Burkholderiaceae</taxon>
        <taxon>Polynucleobacter</taxon>
    </lineage>
</organism>
<accession>A0AAU8A1R8</accession>
<name>A0AAU8A1R8_9BURK</name>
<dbReference type="PANTHER" id="PTHR30632">
    <property type="entry name" value="MOLYBDATE-BINDING PERIPLASMIC PROTEIN"/>
    <property type="match status" value="1"/>
</dbReference>
<dbReference type="GO" id="GO:0046872">
    <property type="term" value="F:metal ion binding"/>
    <property type="evidence" value="ECO:0007669"/>
    <property type="project" value="UniProtKB-KW"/>
</dbReference>
<reference evidence="6" key="1">
    <citation type="submission" date="2022-06" db="EMBL/GenBank/DDBJ databases">
        <title>New Polynucleobacter species.</title>
        <authorList>
            <person name="Hahn M.W."/>
        </authorList>
    </citation>
    <scope>NUCLEOTIDE SEQUENCE</scope>
    <source>
        <strain evidence="6">UK-FUSCHL-C3</strain>
    </source>
</reference>
<evidence type="ECO:0000256" key="2">
    <source>
        <dbReference type="ARBA" id="ARBA00022723"/>
    </source>
</evidence>
<evidence type="ECO:0000256" key="4">
    <source>
        <dbReference type="PIRSR" id="PIRSR004846-1"/>
    </source>
</evidence>
<dbReference type="GO" id="GO:0015689">
    <property type="term" value="P:molybdate ion transport"/>
    <property type="evidence" value="ECO:0007669"/>
    <property type="project" value="InterPro"/>
</dbReference>
<feature type="signal peptide" evidence="5">
    <location>
        <begin position="1"/>
        <end position="22"/>
    </location>
</feature>
<evidence type="ECO:0000256" key="5">
    <source>
        <dbReference type="SAM" id="SignalP"/>
    </source>
</evidence>
<evidence type="ECO:0000256" key="3">
    <source>
        <dbReference type="ARBA" id="ARBA00022729"/>
    </source>
</evidence>
<dbReference type="Pfam" id="PF13531">
    <property type="entry name" value="SBP_bac_11"/>
    <property type="match status" value="1"/>
</dbReference>
<dbReference type="PIRSF" id="PIRSF004846">
    <property type="entry name" value="ModA"/>
    <property type="match status" value="1"/>
</dbReference>
<feature type="binding site" evidence="4">
    <location>
        <position position="59"/>
    </location>
    <ligand>
        <name>molybdate</name>
        <dbReference type="ChEBI" id="CHEBI:36264"/>
    </ligand>
</feature>
<evidence type="ECO:0000313" key="6">
    <source>
        <dbReference type="EMBL" id="XCC57527.1"/>
    </source>
</evidence>
<protein>
    <submittedName>
        <fullName evidence="6">Molybdate ABC transporter substrate-binding protein</fullName>
    </submittedName>
</protein>
<proteinExistence type="inferred from homology"/>
<dbReference type="InterPro" id="IPR044084">
    <property type="entry name" value="AvModA-like_subst-bd"/>
</dbReference>
<dbReference type="EMBL" id="CP099959">
    <property type="protein sequence ID" value="XCC57527.1"/>
    <property type="molecule type" value="Genomic_DNA"/>
</dbReference>
<dbReference type="GO" id="GO:0030973">
    <property type="term" value="F:molybdate ion binding"/>
    <property type="evidence" value="ECO:0007669"/>
    <property type="project" value="InterPro"/>
</dbReference>
<gene>
    <name evidence="6" type="primary">modA</name>
    <name evidence="6" type="ORF">NKE59_08555</name>
</gene>
<keyword evidence="4" id="KW-0500">Molybdenum</keyword>
<dbReference type="InterPro" id="IPR005950">
    <property type="entry name" value="ModA"/>
</dbReference>
<keyword evidence="2 4" id="KW-0479">Metal-binding</keyword>
<sequence>MRCYLQSLLCGALLVITNHCFAQSTFVVVAANMKDAFTEINNQFQKEHKADLKVIYGSSGNFASQIIHGAPFHLFISADEQYPLELFKKGKTVDEGKIYAIGKLALITNQAKGISPNESKDDLAGLIKRANKIALAKPELAPYGKASVEYLKASHLWDLAKDKIVYADNIAMAAMFVSTGSADIGFTALSIANSPAIQKEIKFITLNPNLYQPIKQRMVLIKNPTKDAVKLFEFIQSPIAKEILKRHGYALP</sequence>
<feature type="binding site" evidence="4">
    <location>
        <position position="170"/>
    </location>
    <ligand>
        <name>molybdate</name>
        <dbReference type="ChEBI" id="CHEBI:36264"/>
    </ligand>
</feature>
<dbReference type="PANTHER" id="PTHR30632:SF14">
    <property type="entry name" value="TUNGSTATE_MOLYBDATE_CHROMATE-BINDING PROTEIN MODA"/>
    <property type="match status" value="1"/>
</dbReference>